<keyword evidence="1 4" id="KW-0597">Phosphoprotein</keyword>
<dbReference type="EMBL" id="CP010537">
    <property type="protein sequence ID" value="AJG23338.1"/>
    <property type="molecule type" value="Genomic_DNA"/>
</dbReference>
<evidence type="ECO:0000256" key="4">
    <source>
        <dbReference type="PROSITE-ProRule" id="PRU00169"/>
    </source>
</evidence>
<dbReference type="InterPro" id="IPR001867">
    <property type="entry name" value="OmpR/PhoB-type_DNA-bd"/>
</dbReference>
<accession>A0A0C4YJT6</accession>
<dbReference type="GO" id="GO:0005829">
    <property type="term" value="C:cytosol"/>
    <property type="evidence" value="ECO:0007669"/>
    <property type="project" value="TreeGrafter"/>
</dbReference>
<dbReference type="PANTHER" id="PTHR48111:SF40">
    <property type="entry name" value="PHOSPHATE REGULON TRANSCRIPTIONAL REGULATORY PROTEIN PHOB"/>
    <property type="match status" value="1"/>
</dbReference>
<dbReference type="SUPFAM" id="SSF46894">
    <property type="entry name" value="C-terminal effector domain of the bipartite response regulators"/>
    <property type="match status" value="1"/>
</dbReference>
<dbReference type="SMART" id="SM00862">
    <property type="entry name" value="Trans_reg_C"/>
    <property type="match status" value="1"/>
</dbReference>
<evidence type="ECO:0000313" key="8">
    <source>
        <dbReference type="EMBL" id="AJG23338.1"/>
    </source>
</evidence>
<dbReference type="SUPFAM" id="SSF52172">
    <property type="entry name" value="CheY-like"/>
    <property type="match status" value="1"/>
</dbReference>
<dbReference type="InterPro" id="IPR039420">
    <property type="entry name" value="WalR-like"/>
</dbReference>
<sequence>MKIALLADLSLQAKAIADALARAGVPCHTYPASAELFRGIDQAGYDVLLIDHDLADMPAVEAVRAVRGAWRSEVPVMVVSHQRDEDSVVNTLQAGADDYMIRPLRARELVARLHALQRRAAARRQTPSPDLAVGLYSLDCLAHEVVFQGRRLTLPRKEFELAALLFGSVGRVLSRAHIERAIWGCPLPPLSRALASLVSRLRRALGLHPRNGLVITVVYGKGYRLDETGGRLPRTGPLSTG</sequence>
<dbReference type="InterPro" id="IPR036388">
    <property type="entry name" value="WH-like_DNA-bd_sf"/>
</dbReference>
<dbReference type="Gene3D" id="3.40.50.2300">
    <property type="match status" value="1"/>
</dbReference>
<dbReference type="OrthoDB" id="6007214at2"/>
<protein>
    <submittedName>
        <fullName evidence="8">Two component transcriptional regulator, winged helix family</fullName>
    </submittedName>
</protein>
<dbReference type="RefSeq" id="WP_043355101.1">
    <property type="nucleotide sequence ID" value="NZ_CP010537.1"/>
</dbReference>
<dbReference type="Pfam" id="PF00486">
    <property type="entry name" value="Trans_reg_C"/>
    <property type="match status" value="1"/>
</dbReference>
<evidence type="ECO:0000256" key="1">
    <source>
        <dbReference type="ARBA" id="ARBA00022553"/>
    </source>
</evidence>
<reference evidence="8 9" key="1">
    <citation type="journal article" date="2015" name="Genome Announc.">
        <title>Complete Genome Sequence of Cupriavidus basilensis 4G11, Isolated from the Oak Ridge Field Research Center Site.</title>
        <authorList>
            <person name="Ray J."/>
            <person name="Waters R.J."/>
            <person name="Skerker J.M."/>
            <person name="Kuehl J.V."/>
            <person name="Price M.N."/>
            <person name="Huang J."/>
            <person name="Chakraborty R."/>
            <person name="Arkin A.P."/>
            <person name="Deutschbauer A."/>
        </authorList>
    </citation>
    <scope>NUCLEOTIDE SEQUENCE [LARGE SCALE GENOMIC DNA]</scope>
    <source>
        <strain evidence="8">4G11</strain>
    </source>
</reference>
<dbReference type="AlphaFoldDB" id="A0A0C4YJT6"/>
<keyword evidence="9" id="KW-1185">Reference proteome</keyword>
<feature type="DNA-binding region" description="OmpR/PhoB-type" evidence="5">
    <location>
        <begin position="128"/>
        <end position="227"/>
    </location>
</feature>
<dbReference type="GO" id="GO:0000156">
    <property type="term" value="F:phosphorelay response regulator activity"/>
    <property type="evidence" value="ECO:0007669"/>
    <property type="project" value="TreeGrafter"/>
</dbReference>
<keyword evidence="3 5" id="KW-0238">DNA-binding</keyword>
<evidence type="ECO:0000256" key="2">
    <source>
        <dbReference type="ARBA" id="ARBA00023012"/>
    </source>
</evidence>
<dbReference type="PROSITE" id="PS51755">
    <property type="entry name" value="OMPR_PHOB"/>
    <property type="match status" value="1"/>
</dbReference>
<evidence type="ECO:0000259" key="6">
    <source>
        <dbReference type="PROSITE" id="PS50110"/>
    </source>
</evidence>
<dbReference type="Proteomes" id="UP000031843">
    <property type="component" value="Chromosome secondary"/>
</dbReference>
<feature type="domain" description="OmpR/PhoB-type" evidence="7">
    <location>
        <begin position="128"/>
        <end position="227"/>
    </location>
</feature>
<dbReference type="Gene3D" id="6.10.250.690">
    <property type="match status" value="1"/>
</dbReference>
<feature type="domain" description="Response regulatory" evidence="6">
    <location>
        <begin position="2"/>
        <end position="117"/>
    </location>
</feature>
<dbReference type="STRING" id="68895.RR42_s1750"/>
<dbReference type="CDD" id="cd00383">
    <property type="entry name" value="trans_reg_C"/>
    <property type="match status" value="1"/>
</dbReference>
<dbReference type="GO" id="GO:0032993">
    <property type="term" value="C:protein-DNA complex"/>
    <property type="evidence" value="ECO:0007669"/>
    <property type="project" value="TreeGrafter"/>
</dbReference>
<dbReference type="InterPro" id="IPR016032">
    <property type="entry name" value="Sig_transdc_resp-reg_C-effctor"/>
</dbReference>
<dbReference type="Pfam" id="PF00072">
    <property type="entry name" value="Response_reg"/>
    <property type="match status" value="1"/>
</dbReference>
<proteinExistence type="predicted"/>
<evidence type="ECO:0000313" key="9">
    <source>
        <dbReference type="Proteomes" id="UP000031843"/>
    </source>
</evidence>
<dbReference type="InterPro" id="IPR001789">
    <property type="entry name" value="Sig_transdc_resp-reg_receiver"/>
</dbReference>
<dbReference type="GO" id="GO:0006355">
    <property type="term" value="P:regulation of DNA-templated transcription"/>
    <property type="evidence" value="ECO:0007669"/>
    <property type="project" value="InterPro"/>
</dbReference>
<dbReference type="GO" id="GO:0000976">
    <property type="term" value="F:transcription cis-regulatory region binding"/>
    <property type="evidence" value="ECO:0007669"/>
    <property type="project" value="TreeGrafter"/>
</dbReference>
<evidence type="ECO:0000259" key="7">
    <source>
        <dbReference type="PROSITE" id="PS51755"/>
    </source>
</evidence>
<feature type="modified residue" description="4-aspartylphosphate" evidence="4">
    <location>
        <position position="51"/>
    </location>
</feature>
<dbReference type="SMART" id="SM00448">
    <property type="entry name" value="REC"/>
    <property type="match status" value="1"/>
</dbReference>
<dbReference type="KEGG" id="cbw:RR42_s1750"/>
<keyword evidence="2" id="KW-0902">Two-component regulatory system</keyword>
<evidence type="ECO:0000256" key="5">
    <source>
        <dbReference type="PROSITE-ProRule" id="PRU01091"/>
    </source>
</evidence>
<evidence type="ECO:0000256" key="3">
    <source>
        <dbReference type="ARBA" id="ARBA00023125"/>
    </source>
</evidence>
<organism evidence="8 9">
    <name type="scientific">Cupriavidus basilensis</name>
    <dbReference type="NCBI Taxonomy" id="68895"/>
    <lineage>
        <taxon>Bacteria</taxon>
        <taxon>Pseudomonadati</taxon>
        <taxon>Pseudomonadota</taxon>
        <taxon>Betaproteobacteria</taxon>
        <taxon>Burkholderiales</taxon>
        <taxon>Burkholderiaceae</taxon>
        <taxon>Cupriavidus</taxon>
    </lineage>
</organism>
<gene>
    <name evidence="8" type="ORF">RR42_s1750</name>
</gene>
<dbReference type="PANTHER" id="PTHR48111">
    <property type="entry name" value="REGULATOR OF RPOS"/>
    <property type="match status" value="1"/>
</dbReference>
<dbReference type="PROSITE" id="PS50110">
    <property type="entry name" value="RESPONSE_REGULATORY"/>
    <property type="match status" value="1"/>
</dbReference>
<dbReference type="InterPro" id="IPR011006">
    <property type="entry name" value="CheY-like_superfamily"/>
</dbReference>
<name>A0A0C4YJT6_9BURK</name>
<dbReference type="Gene3D" id="1.10.10.10">
    <property type="entry name" value="Winged helix-like DNA-binding domain superfamily/Winged helix DNA-binding domain"/>
    <property type="match status" value="1"/>
</dbReference>